<accession>A0A397VL17</accession>
<comment type="caution">
    <text evidence="1">The sequence shown here is derived from an EMBL/GenBank/DDBJ whole genome shotgun (WGS) entry which is preliminary data.</text>
</comment>
<proteinExistence type="predicted"/>
<keyword evidence="2" id="KW-1185">Reference proteome</keyword>
<sequence>MTWKLLELSKLDKTLIYKQTRYPSIPAPNVYIISYINFTLDCSYAYGETDAIRNNQKLLNSLTKSSQNIIADNEFANTYIIGPGNIFSLKYTKQIREVLINIPRNLFAVSPEYERIPYINSNLGETIRSPWGIVQSLSCCGIKKRVQNVLYEHLKEQIPFADEGIHLEHPPERIEDRINAIEQRHKALEFLLQDYVINVNILYDKDIDNRFYKHSKIKTNKLLKEEGLE</sequence>
<protein>
    <submittedName>
        <fullName evidence="1">Uncharacterized protein</fullName>
    </submittedName>
</protein>
<dbReference type="OrthoDB" id="2441469at2759"/>
<name>A0A397VL17_9GLOM</name>
<gene>
    <name evidence="1" type="ORF">C2G38_2034149</name>
</gene>
<evidence type="ECO:0000313" key="2">
    <source>
        <dbReference type="Proteomes" id="UP000266673"/>
    </source>
</evidence>
<reference evidence="1 2" key="1">
    <citation type="submission" date="2018-06" db="EMBL/GenBank/DDBJ databases">
        <title>Comparative genomics reveals the genomic features of Rhizophagus irregularis, R. cerebriforme, R. diaphanum and Gigaspora rosea, and their symbiotic lifestyle signature.</title>
        <authorList>
            <person name="Morin E."/>
            <person name="San Clemente H."/>
            <person name="Chen E.C.H."/>
            <person name="De La Providencia I."/>
            <person name="Hainaut M."/>
            <person name="Kuo A."/>
            <person name="Kohler A."/>
            <person name="Murat C."/>
            <person name="Tang N."/>
            <person name="Roy S."/>
            <person name="Loubradou J."/>
            <person name="Henrissat B."/>
            <person name="Grigoriev I.V."/>
            <person name="Corradi N."/>
            <person name="Roux C."/>
            <person name="Martin F.M."/>
        </authorList>
    </citation>
    <scope>NUCLEOTIDE SEQUENCE [LARGE SCALE GENOMIC DNA]</scope>
    <source>
        <strain evidence="1 2">DAOM 194757</strain>
    </source>
</reference>
<dbReference type="EMBL" id="QKWP01000345">
    <property type="protein sequence ID" value="RIB21709.1"/>
    <property type="molecule type" value="Genomic_DNA"/>
</dbReference>
<organism evidence="1 2">
    <name type="scientific">Gigaspora rosea</name>
    <dbReference type="NCBI Taxonomy" id="44941"/>
    <lineage>
        <taxon>Eukaryota</taxon>
        <taxon>Fungi</taxon>
        <taxon>Fungi incertae sedis</taxon>
        <taxon>Mucoromycota</taxon>
        <taxon>Glomeromycotina</taxon>
        <taxon>Glomeromycetes</taxon>
        <taxon>Diversisporales</taxon>
        <taxon>Gigasporaceae</taxon>
        <taxon>Gigaspora</taxon>
    </lineage>
</organism>
<evidence type="ECO:0000313" key="1">
    <source>
        <dbReference type="EMBL" id="RIB21709.1"/>
    </source>
</evidence>
<dbReference type="Proteomes" id="UP000266673">
    <property type="component" value="Unassembled WGS sequence"/>
</dbReference>
<dbReference type="AlphaFoldDB" id="A0A397VL17"/>